<comment type="caution">
    <text evidence="1">The sequence shown here is derived from an EMBL/GenBank/DDBJ whole genome shotgun (WGS) entry which is preliminary data.</text>
</comment>
<evidence type="ECO:0000313" key="1">
    <source>
        <dbReference type="EMBL" id="TMV09601.1"/>
    </source>
</evidence>
<dbReference type="PANTHER" id="PTHR36452">
    <property type="entry name" value="CHROMOSOME 12, WHOLE GENOME SHOTGUN SEQUENCE"/>
    <property type="match status" value="1"/>
</dbReference>
<dbReference type="EMBL" id="VCPD01000001">
    <property type="protein sequence ID" value="TMV09601.1"/>
    <property type="molecule type" value="Genomic_DNA"/>
</dbReference>
<dbReference type="RefSeq" id="WP_138839660.1">
    <property type="nucleotide sequence ID" value="NZ_VCPD01000001.1"/>
</dbReference>
<dbReference type="InterPro" id="IPR015996">
    <property type="entry name" value="UCP028451"/>
</dbReference>
<dbReference type="PANTHER" id="PTHR36452:SF1">
    <property type="entry name" value="DUF2461 DOMAIN-CONTAINING PROTEIN"/>
    <property type="match status" value="1"/>
</dbReference>
<dbReference type="Pfam" id="PF09365">
    <property type="entry name" value="DUF2461"/>
    <property type="match status" value="1"/>
</dbReference>
<name>A0ABY2X2J2_9RHOB</name>
<sequence length="213" mass="24196">MPDPFAQLIPEARAFLAELSANNTRDWFTAQKSRYDRELKAPATLLLDQFALQIGPGAGTKLFRPHRDVRFSKDKTPYNTHLHMLWTLPGDALQQPGFFFGISPDYVSIGGGVMGFDKEPLARWRDAVSGDFGKDMQALLAGYRDQGLRMDEPELKRVPPPFDKAHPHADLLRRKSLTVWRDLPQAAFDAPLTALQDTWQNLQPLFDRLRKVP</sequence>
<protein>
    <submittedName>
        <fullName evidence="1">TIGR02453 family protein</fullName>
    </submittedName>
</protein>
<proteinExistence type="predicted"/>
<evidence type="ECO:0000313" key="2">
    <source>
        <dbReference type="Proteomes" id="UP001193035"/>
    </source>
</evidence>
<organism evidence="1 2">
    <name type="scientific">Ruegeria sediminis</name>
    <dbReference type="NCBI Taxonomy" id="2583820"/>
    <lineage>
        <taxon>Bacteria</taxon>
        <taxon>Pseudomonadati</taxon>
        <taxon>Pseudomonadota</taxon>
        <taxon>Alphaproteobacteria</taxon>
        <taxon>Rhodobacterales</taxon>
        <taxon>Roseobacteraceae</taxon>
        <taxon>Ruegeria</taxon>
    </lineage>
</organism>
<accession>A0ABY2X2J2</accession>
<gene>
    <name evidence="1" type="ORF">FGK63_00595</name>
</gene>
<keyword evidence="2" id="KW-1185">Reference proteome</keyword>
<dbReference type="PIRSF" id="PIRSF028451">
    <property type="entry name" value="UCP028451"/>
    <property type="match status" value="1"/>
</dbReference>
<dbReference type="NCBIfam" id="TIGR02453">
    <property type="entry name" value="TIGR02453 family protein"/>
    <property type="match status" value="1"/>
</dbReference>
<dbReference type="InterPro" id="IPR012808">
    <property type="entry name" value="CHP02453"/>
</dbReference>
<reference evidence="1 2" key="1">
    <citation type="submission" date="2019-05" db="EMBL/GenBank/DDBJ databases">
        <title>Ruegeria sp. nov., isolated from tidal flat.</title>
        <authorList>
            <person name="Kim W."/>
        </authorList>
    </citation>
    <scope>NUCLEOTIDE SEQUENCE [LARGE SCALE GENOMIC DNA]</scope>
    <source>
        <strain evidence="1 2">CAU 1488</strain>
    </source>
</reference>
<dbReference type="Proteomes" id="UP001193035">
    <property type="component" value="Unassembled WGS sequence"/>
</dbReference>